<name>A0AAE9T1H9_9GAMM</name>
<protein>
    <submittedName>
        <fullName evidence="1">Uncharacterized protein</fullName>
    </submittedName>
</protein>
<dbReference type="EMBL" id="CP090065">
    <property type="protein sequence ID" value="UVO09861.1"/>
    <property type="molecule type" value="Genomic_DNA"/>
</dbReference>
<dbReference type="KEGG" id="ppoo:LW347_07935"/>
<sequence>MKIGTGELGLFAHRASSANSAAQTGNQTSFAAVLAGKTQEASVNHTSSSISEVKKYDFTNMTPQELNEAVNSLIRNGQMDLDESSPLLGFMAPTALSKVVYDGTAPASPRQPMNVFSKIQEGIDAALSRNEKASAESLQRAADALLRFQDKIIKMTSFA</sequence>
<evidence type="ECO:0000313" key="2">
    <source>
        <dbReference type="Proteomes" id="UP001059272"/>
    </source>
</evidence>
<reference evidence="1" key="1">
    <citation type="submission" date="2021-12" db="EMBL/GenBank/DDBJ databases">
        <title>Genome sequence of novel Pectobacterium sp. causing blackleg.</title>
        <authorList>
            <person name="Wang J."/>
        </authorList>
    </citation>
    <scope>NUCLEOTIDE SEQUENCE</scope>
    <source>
        <strain evidence="1">BY21311</strain>
    </source>
</reference>
<dbReference type="Proteomes" id="UP001059272">
    <property type="component" value="Chromosome"/>
</dbReference>
<accession>A0AAE9T1H9</accession>
<evidence type="ECO:0000313" key="1">
    <source>
        <dbReference type="EMBL" id="UVO09861.1"/>
    </source>
</evidence>
<organism evidence="1 2">
    <name type="scientific">Pectobacterium polonicum</name>
    <dbReference type="NCBI Taxonomy" id="2485124"/>
    <lineage>
        <taxon>Bacteria</taxon>
        <taxon>Pseudomonadati</taxon>
        <taxon>Pseudomonadota</taxon>
        <taxon>Gammaproteobacteria</taxon>
        <taxon>Enterobacterales</taxon>
        <taxon>Pectobacteriaceae</taxon>
        <taxon>Pectobacterium</taxon>
    </lineage>
</organism>
<gene>
    <name evidence="1" type="ORF">LW347_07935</name>
</gene>
<proteinExistence type="predicted"/>
<dbReference type="AlphaFoldDB" id="A0AAE9T1H9"/>
<dbReference type="RefSeq" id="WP_258884706.1">
    <property type="nucleotide sequence ID" value="NZ_CP090065.1"/>
</dbReference>